<dbReference type="RefSeq" id="WP_219050253.1">
    <property type="nucleotide sequence ID" value="NZ_JAHWDP010000001.1"/>
</dbReference>
<sequence length="429" mass="48811">MMKGYIILLGLLLLVGCESKPKYEKITKVEDYDVFLNTQNTPTLDETLLQQRYWSNRLDKDTTGIGDIGQLANVYEQLFAETGNMQHLLAAETLYKKAIAISADNFRDGFERGLAKNYISQHRFKEANELLQKSFEGPSQKRPTQLMLFDSTMELGDYDRAYEYLSALKDMSDYNYLIRLSKWSDHIGDLDSAIKYMEMAKEKAESHESKPLKIWSYSNLADFYGHAGRIKESYAHYLKTLELQPDNSYVKRKIAWIVYAAEGNAKESHRILDSVMKNHQLPDYYLLKAELYAFEGNTAASKNAEEQFVNAVEAGQYGGMYNTYLIELYAEAAPKKALEIAEKEVANRNTPLIHSYLAFAQLQNGQDAEALKTIETNVEGKTFEPVALYHSALVYKANGNSKKVKELKAELEEASFELGPVMASKVKEL</sequence>
<feature type="repeat" description="TPR" evidence="1">
    <location>
        <begin position="214"/>
        <end position="247"/>
    </location>
</feature>
<dbReference type="PROSITE" id="PS51257">
    <property type="entry name" value="PROKAR_LIPOPROTEIN"/>
    <property type="match status" value="1"/>
</dbReference>
<organism evidence="2 3">
    <name type="scientific">Halomarinibacterium sedimenti</name>
    <dbReference type="NCBI Taxonomy" id="2857106"/>
    <lineage>
        <taxon>Bacteria</taxon>
        <taxon>Pseudomonadati</taxon>
        <taxon>Bacteroidota</taxon>
        <taxon>Flavobacteriia</taxon>
        <taxon>Flavobacteriales</taxon>
        <taxon>Flavobacteriaceae</taxon>
        <taxon>Halomarinibacterium</taxon>
    </lineage>
</organism>
<evidence type="ECO:0000313" key="2">
    <source>
        <dbReference type="EMBL" id="MBW2936491.1"/>
    </source>
</evidence>
<comment type="caution">
    <text evidence="2">The sequence shown here is derived from an EMBL/GenBank/DDBJ whole genome shotgun (WGS) entry which is preliminary data.</text>
</comment>
<dbReference type="PROSITE" id="PS50005">
    <property type="entry name" value="TPR"/>
    <property type="match status" value="1"/>
</dbReference>
<dbReference type="InterPro" id="IPR019734">
    <property type="entry name" value="TPR_rpt"/>
</dbReference>
<proteinExistence type="predicted"/>
<dbReference type="EMBL" id="JAHWDP010000001">
    <property type="protein sequence ID" value="MBW2936491.1"/>
    <property type="molecule type" value="Genomic_DNA"/>
</dbReference>
<dbReference type="AlphaFoldDB" id="A0A9X1FKT1"/>
<evidence type="ECO:0008006" key="4">
    <source>
        <dbReference type="Google" id="ProtNLM"/>
    </source>
</evidence>
<gene>
    <name evidence="2" type="ORF">KXJ69_00140</name>
</gene>
<name>A0A9X1FKT1_9FLAO</name>
<keyword evidence="3" id="KW-1185">Reference proteome</keyword>
<protein>
    <recommendedName>
        <fullName evidence="4">Tetratricopeptide repeat protein</fullName>
    </recommendedName>
</protein>
<evidence type="ECO:0000256" key="1">
    <source>
        <dbReference type="PROSITE-ProRule" id="PRU00339"/>
    </source>
</evidence>
<evidence type="ECO:0000313" key="3">
    <source>
        <dbReference type="Proteomes" id="UP001138686"/>
    </source>
</evidence>
<reference evidence="2" key="1">
    <citation type="submission" date="2021-07" db="EMBL/GenBank/DDBJ databases">
        <title>Aureisphaera sp. CAU 1614 isolated from sea sediment.</title>
        <authorList>
            <person name="Kim W."/>
        </authorList>
    </citation>
    <scope>NUCLEOTIDE SEQUENCE</scope>
    <source>
        <strain evidence="2">CAU 1614</strain>
    </source>
</reference>
<accession>A0A9X1FKT1</accession>
<keyword evidence="1" id="KW-0802">TPR repeat</keyword>
<dbReference type="Proteomes" id="UP001138686">
    <property type="component" value="Unassembled WGS sequence"/>
</dbReference>